<dbReference type="AlphaFoldDB" id="A0AB74EVM2"/>
<evidence type="ECO:0008006" key="4">
    <source>
        <dbReference type="Google" id="ProtNLM"/>
    </source>
</evidence>
<evidence type="ECO:0000256" key="1">
    <source>
        <dbReference type="SAM" id="Phobius"/>
    </source>
</evidence>
<dbReference type="Proteomes" id="UP000184012">
    <property type="component" value="Unassembled WGS sequence"/>
</dbReference>
<accession>A0AB74EVM2</accession>
<keyword evidence="1" id="KW-1133">Transmembrane helix</keyword>
<reference evidence="2 3" key="1">
    <citation type="submission" date="2016-11" db="EMBL/GenBank/DDBJ databases">
        <authorList>
            <person name="Varghese N."/>
            <person name="Submissions S."/>
        </authorList>
    </citation>
    <scope>NUCLEOTIDE SEQUENCE [LARGE SCALE GENOMIC DNA]</scope>
    <source>
        <strain evidence="2 3">FD</strain>
    </source>
</reference>
<dbReference type="GeneID" id="68364497"/>
<dbReference type="RefSeq" id="WP_013381827.1">
    <property type="nucleotide sequence ID" value="NC_014624.2"/>
</dbReference>
<sequence>MKINNLYTDKQMRMPRDYQAINNDEMEYIDGGVSYRPIFNGAGYYVELNGEDCARQAAYLAIAGATIGGVIALLGGIPGAIAGMTANVVFAAGAGVMGIAAAKGGYYMQFRTGRLVSAGFLS</sequence>
<organism evidence="2 3">
    <name type="scientific">Eubacterium callanderi</name>
    <dbReference type="NCBI Taxonomy" id="53442"/>
    <lineage>
        <taxon>Bacteria</taxon>
        <taxon>Bacillati</taxon>
        <taxon>Bacillota</taxon>
        <taxon>Clostridia</taxon>
        <taxon>Eubacteriales</taxon>
        <taxon>Eubacteriaceae</taxon>
        <taxon>Eubacterium</taxon>
    </lineage>
</organism>
<evidence type="ECO:0000313" key="3">
    <source>
        <dbReference type="Proteomes" id="UP000184012"/>
    </source>
</evidence>
<keyword evidence="1" id="KW-0812">Transmembrane</keyword>
<keyword evidence="1" id="KW-0472">Membrane</keyword>
<feature type="transmembrane region" description="Helical" evidence="1">
    <location>
        <begin position="81"/>
        <end position="102"/>
    </location>
</feature>
<name>A0AB74EVM2_9FIRM</name>
<protein>
    <recommendedName>
        <fullName evidence="4">Bacteriocin-type signal sequence-containing protein</fullName>
    </recommendedName>
</protein>
<evidence type="ECO:0000313" key="2">
    <source>
        <dbReference type="EMBL" id="SHK87958.1"/>
    </source>
</evidence>
<feature type="transmembrane region" description="Helical" evidence="1">
    <location>
        <begin position="57"/>
        <end position="75"/>
    </location>
</feature>
<comment type="caution">
    <text evidence="2">The sequence shown here is derived from an EMBL/GenBank/DDBJ whole genome shotgun (WGS) entry which is preliminary data.</text>
</comment>
<proteinExistence type="predicted"/>
<gene>
    <name evidence="2" type="ORF">SAMN04515649_101124</name>
</gene>
<dbReference type="EMBL" id="FRBP01000001">
    <property type="protein sequence ID" value="SHK87958.1"/>
    <property type="molecule type" value="Genomic_DNA"/>
</dbReference>